<keyword evidence="6 20" id="KW-0812">Transmembrane</keyword>
<keyword evidence="14" id="KW-0325">Glycoprotein</keyword>
<comment type="similarity">
    <text evidence="2">Belongs to the MPEG1 family.</text>
</comment>
<dbReference type="GO" id="GO:0061474">
    <property type="term" value="C:phagolysosome membrane"/>
    <property type="evidence" value="ECO:0007669"/>
    <property type="project" value="Ensembl"/>
</dbReference>
<dbReference type="GO" id="GO:0045087">
    <property type="term" value="P:innate immune response"/>
    <property type="evidence" value="ECO:0007669"/>
    <property type="project" value="UniProtKB-KW"/>
</dbReference>
<dbReference type="FunCoup" id="G3VC57">
    <property type="interactions" value="12"/>
</dbReference>
<feature type="region of interest" description="Disordered" evidence="19">
    <location>
        <begin position="750"/>
        <end position="769"/>
    </location>
</feature>
<dbReference type="CDD" id="cd22579">
    <property type="entry name" value="MPEG1_P2"/>
    <property type="match status" value="1"/>
</dbReference>
<keyword evidence="23" id="KW-1185">Reference proteome</keyword>
<organism evidence="22 23">
    <name type="scientific">Sarcophilus harrisii</name>
    <name type="common">Tasmanian devil</name>
    <name type="synonym">Sarcophilus laniarius</name>
    <dbReference type="NCBI Taxonomy" id="9305"/>
    <lineage>
        <taxon>Eukaryota</taxon>
        <taxon>Metazoa</taxon>
        <taxon>Chordata</taxon>
        <taxon>Craniata</taxon>
        <taxon>Vertebrata</taxon>
        <taxon>Euteleostomi</taxon>
        <taxon>Mammalia</taxon>
        <taxon>Metatheria</taxon>
        <taxon>Dasyuromorphia</taxon>
        <taxon>Dasyuridae</taxon>
        <taxon>Sarcophilus</taxon>
    </lineage>
</organism>
<keyword evidence="10 20" id="KW-1133">Transmembrane helix</keyword>
<keyword evidence="5" id="KW-0399">Innate immunity</keyword>
<dbReference type="GO" id="GO:0022829">
    <property type="term" value="F:wide pore channel activity"/>
    <property type="evidence" value="ECO:0007669"/>
    <property type="project" value="Ensembl"/>
</dbReference>
<accession>G3VC57</accession>
<keyword evidence="8" id="KW-0832">Ubl conjugation</keyword>
<evidence type="ECO:0000256" key="20">
    <source>
        <dbReference type="SAM" id="Phobius"/>
    </source>
</evidence>
<evidence type="ECO:0000256" key="7">
    <source>
        <dbReference type="ARBA" id="ARBA00022729"/>
    </source>
</evidence>
<dbReference type="SMART" id="SM00457">
    <property type="entry name" value="MACPF"/>
    <property type="match status" value="1"/>
</dbReference>
<feature type="domain" description="MACPF" evidence="21">
    <location>
        <begin position="74"/>
        <end position="389"/>
    </location>
</feature>
<protein>
    <recommendedName>
        <fullName evidence="3">Macrophage-expressed gene 1 protein</fullName>
    </recommendedName>
    <alternativeName>
        <fullName evidence="16">Perforin-2</fullName>
    </alternativeName>
</protein>
<evidence type="ECO:0000256" key="1">
    <source>
        <dbReference type="ARBA" id="ARBA00004265"/>
    </source>
</evidence>
<evidence type="ECO:0000256" key="6">
    <source>
        <dbReference type="ARBA" id="ARBA00022692"/>
    </source>
</evidence>
<dbReference type="PANTHER" id="PTHR31463:SF4">
    <property type="entry name" value="MACROPHAGE-EXPRESSED GENE 1 PROTEIN"/>
    <property type="match status" value="1"/>
</dbReference>
<evidence type="ECO:0000256" key="11">
    <source>
        <dbReference type="ARBA" id="ARBA00023130"/>
    </source>
</evidence>
<proteinExistence type="inferred from homology"/>
<dbReference type="AlphaFoldDB" id="G3VC57"/>
<dbReference type="PANTHER" id="PTHR31463">
    <property type="entry name" value="MACROPHAGE-EXPRESSED GENE 1 PROTEIN"/>
    <property type="match status" value="1"/>
</dbReference>
<evidence type="ECO:0000256" key="8">
    <source>
        <dbReference type="ARBA" id="ARBA00022843"/>
    </source>
</evidence>
<dbReference type="InterPro" id="IPR020864">
    <property type="entry name" value="MACPF"/>
</dbReference>
<comment type="function">
    <text evidence="17">Pore-forming protein that plays a central role in antigen cross-presentation in dendritic cells by mediating delivery of antigens for cross-presentation. Dendritic cells bridge innate and adaptive immunity by capturing exogenous antigens on MHC class-I molecules and presenting them to naive CD8(+) T-cells. Acts by forming a pore in antigen-containing compartments, promoting the release of antigens into the cytosol, enabling generation of MHCI:peptide complexes and T-cell priming.</text>
</comment>
<dbReference type="GO" id="GO:0002250">
    <property type="term" value="P:adaptive immune response"/>
    <property type="evidence" value="ECO:0007669"/>
    <property type="project" value="UniProtKB-KW"/>
</dbReference>
<evidence type="ECO:0000259" key="21">
    <source>
        <dbReference type="PROSITE" id="PS51412"/>
    </source>
</evidence>
<feature type="transmembrane region" description="Helical" evidence="20">
    <location>
        <begin position="700"/>
        <end position="721"/>
    </location>
</feature>
<keyword evidence="15" id="KW-0968">Cytoplasmic vesicle</keyword>
<keyword evidence="9" id="KW-0391">Immunity</keyword>
<evidence type="ECO:0000256" key="18">
    <source>
        <dbReference type="ARBA" id="ARBA00045689"/>
    </source>
</evidence>
<evidence type="ECO:0000313" key="23">
    <source>
        <dbReference type="Proteomes" id="UP000007648"/>
    </source>
</evidence>
<dbReference type="HOGENOM" id="CLU_023578_1_0_1"/>
<dbReference type="PROSITE" id="PS51412">
    <property type="entry name" value="MACPF_2"/>
    <property type="match status" value="1"/>
</dbReference>
<evidence type="ECO:0000256" key="17">
    <source>
        <dbReference type="ARBA" id="ARBA00045657"/>
    </source>
</evidence>
<evidence type="ECO:0000256" key="3">
    <source>
        <dbReference type="ARBA" id="ARBA00021365"/>
    </source>
</evidence>
<reference evidence="22 23" key="1">
    <citation type="journal article" date="2011" name="Proc. Natl. Acad. Sci. U.S.A.">
        <title>Genetic diversity and population structure of the endangered marsupial Sarcophilus harrisii (Tasmanian devil).</title>
        <authorList>
            <person name="Miller W."/>
            <person name="Hayes V.M."/>
            <person name="Ratan A."/>
            <person name="Petersen D.C."/>
            <person name="Wittekindt N.E."/>
            <person name="Miller J."/>
            <person name="Walenz B."/>
            <person name="Knight J."/>
            <person name="Qi J."/>
            <person name="Zhao F."/>
            <person name="Wang Q."/>
            <person name="Bedoya-Reina O.C."/>
            <person name="Katiyar N."/>
            <person name="Tomsho L.P."/>
            <person name="Kasson L.M."/>
            <person name="Hardie R.A."/>
            <person name="Woodbridge P."/>
            <person name="Tindall E.A."/>
            <person name="Bertelsen M.F."/>
            <person name="Dixon D."/>
            <person name="Pyecroft S."/>
            <person name="Helgen K.M."/>
            <person name="Lesk A.M."/>
            <person name="Pringle T.H."/>
            <person name="Patterson N."/>
            <person name="Zhang Y."/>
            <person name="Kreiss A."/>
            <person name="Woods G.M."/>
            <person name="Jones M.E."/>
            <person name="Schuster S.C."/>
        </authorList>
    </citation>
    <scope>NUCLEOTIDE SEQUENCE [LARGE SCALE GENOMIC DNA]</scope>
</reference>
<dbReference type="Proteomes" id="UP000007648">
    <property type="component" value="Unassembled WGS sequence"/>
</dbReference>
<evidence type="ECO:0000256" key="14">
    <source>
        <dbReference type="ARBA" id="ARBA00023180"/>
    </source>
</evidence>
<evidence type="ECO:0000256" key="15">
    <source>
        <dbReference type="ARBA" id="ARBA00023329"/>
    </source>
</evidence>
<comment type="function">
    <text evidence="18">Pore-forming protein involved in both innate and adaptive immunity. Plays a central role in antigen cross-presentation in dendritic cells by forming a pore in antigen-containing compartments, thereby promoting delivery of antigens for cross-presentation. Also involved in innate immune response following bacterial infection; shows antibacterial activity against a wide spectrum of Gram-positive, Gram-negative and acid-fast bacteria. Reduces the viability of the intracytosolic pathogen L.monocytogenes by inhibiting acidification of the phagocytic vacuole of host cells which restricts bacterial translocation from the vacuole to the cytosol. Required for the antibacterial activity of reactive oxygen species and nitric oxide.</text>
</comment>
<keyword evidence="13" id="KW-1015">Disulfide bond</keyword>
<feature type="compositionally biased region" description="Polar residues" evidence="19">
    <location>
        <begin position="759"/>
        <end position="769"/>
    </location>
</feature>
<name>G3VC57_SARHA</name>
<dbReference type="Ensembl" id="ENSSHAT00000000771.2">
    <property type="protein sequence ID" value="ENSSHAP00000000761.2"/>
    <property type="gene ID" value="ENSSHAG00000000679.2"/>
</dbReference>
<dbReference type="GO" id="GO:0002479">
    <property type="term" value="P:antigen processing and presentation of exogenous peptide antigen via MHC class I, TAP-dependent"/>
    <property type="evidence" value="ECO:0007669"/>
    <property type="project" value="Ensembl"/>
</dbReference>
<reference evidence="22" key="3">
    <citation type="submission" date="2025-09" db="UniProtKB">
        <authorList>
            <consortium name="Ensembl"/>
        </authorList>
    </citation>
    <scope>IDENTIFICATION</scope>
</reference>
<keyword evidence="4" id="KW-1134">Transmembrane beta strand</keyword>
<evidence type="ECO:0000256" key="12">
    <source>
        <dbReference type="ARBA" id="ARBA00023136"/>
    </source>
</evidence>
<keyword evidence="12 20" id="KW-0472">Membrane</keyword>
<sequence length="769" mass="85221">MPAISAWKEELLSLLSQEELLCWFISQALLPVTTTRCVSWIAGIMNCLKGVLLFWTALVCGKGKDIPVENPDVGFQQCRRALNLSVLEVLPGGGWDNLRNVDMGRVLNLQYRNCRTTEDGEYIIPDEILTIPRKQSNLEMNSEIIESWKNYQSTTSSSINAELSLFSMANGKFSSEFQRMKTHQVKEQAVTTRVQVRNLVYTAKVNPISSLSRGFKKELLDISERLENNQTRMANFMADLLVLSYGTHVITSVDAGAILVQEDQIRASFLDDSQSTRSSITASAGVAFHNIINFKLEDTHISQEVFHKNYISNRTNSRVASLGGVSFYPGITLEGWQKGIANHLVAIDRSGLPLYFFINSDTLPDLPAPLVKKLSKTVEAAVRRYYTFNTYPGCTDRDSPNFNFQANTDDGSCEGKMTNFTFGGVYQVCTQTSGTEAMLLCPELEQKNPLTGGFSCPEHYSPVLLHSHFREEGYNFLECHRKCSLWVFCKKQCEDVFRVARAEFKGFWCVANGQVPENSGFLFGGLFSSKNINPVTNAQSCPAGYLPLRLLNGLHVCGSQDYELGYRFSVPFGGFFSCDMGNPLVNSSQPRNQGGPYLKKCPAGFSQHLALISDGCQVSYCVQAGLFTGGSLPPARLPPFSRPPLMSQAATNTVMVISSESEKSWIKDSSTHLWKLADPSEIRRIRDVIHESDSGLSGGATAGITAGVTVVLAALITLAIYGTRRYKKREYEEVGEENKNLIGATAEYRVSREGEDTSELTQEQCPSLV</sequence>
<evidence type="ECO:0000313" key="22">
    <source>
        <dbReference type="Ensembl" id="ENSSHAP00000000761.2"/>
    </source>
</evidence>
<dbReference type="STRING" id="9305.ENSSHAP00000000761"/>
<dbReference type="GO" id="GO:0050829">
    <property type="term" value="P:defense response to Gram-negative bacterium"/>
    <property type="evidence" value="ECO:0007669"/>
    <property type="project" value="Ensembl"/>
</dbReference>
<evidence type="ECO:0000256" key="2">
    <source>
        <dbReference type="ARBA" id="ARBA00007256"/>
    </source>
</evidence>
<dbReference type="eggNOG" id="ENOG502QRKR">
    <property type="taxonomic scope" value="Eukaryota"/>
</dbReference>
<evidence type="ECO:0000256" key="4">
    <source>
        <dbReference type="ARBA" id="ARBA00022452"/>
    </source>
</evidence>
<dbReference type="GeneTree" id="ENSGT00390000008048"/>
<dbReference type="GO" id="GO:0050830">
    <property type="term" value="P:defense response to Gram-positive bacterium"/>
    <property type="evidence" value="ECO:0007669"/>
    <property type="project" value="Ensembl"/>
</dbReference>
<keyword evidence="11" id="KW-1064">Adaptive immunity</keyword>
<evidence type="ECO:0000256" key="10">
    <source>
        <dbReference type="ARBA" id="ARBA00022989"/>
    </source>
</evidence>
<dbReference type="Pfam" id="PF01823">
    <property type="entry name" value="MACPF"/>
    <property type="match status" value="1"/>
</dbReference>
<dbReference type="InParanoid" id="G3VC57"/>
<evidence type="ECO:0000256" key="5">
    <source>
        <dbReference type="ARBA" id="ARBA00022588"/>
    </source>
</evidence>
<evidence type="ECO:0000256" key="19">
    <source>
        <dbReference type="SAM" id="MobiDB-lite"/>
    </source>
</evidence>
<evidence type="ECO:0000256" key="9">
    <source>
        <dbReference type="ARBA" id="ARBA00022859"/>
    </source>
</evidence>
<evidence type="ECO:0000256" key="13">
    <source>
        <dbReference type="ARBA" id="ARBA00023157"/>
    </source>
</evidence>
<keyword evidence="7" id="KW-0732">Signal</keyword>
<reference evidence="22" key="2">
    <citation type="submission" date="2025-08" db="UniProtKB">
        <authorList>
            <consortium name="Ensembl"/>
        </authorList>
    </citation>
    <scope>IDENTIFICATION</scope>
</reference>
<dbReference type="InterPro" id="IPR039707">
    <property type="entry name" value="MPEG1"/>
</dbReference>
<comment type="subcellular location">
    <subcellularLocation>
        <location evidence="1">Cytoplasmic vesicle</location>
        <location evidence="1">Phagosome membrane</location>
        <topology evidence="1">Multi-pass membrane protein</topology>
    </subcellularLocation>
</comment>
<evidence type="ECO:0000256" key="16">
    <source>
        <dbReference type="ARBA" id="ARBA00030728"/>
    </source>
</evidence>
<gene>
    <name evidence="22" type="primary">MPEG1</name>
</gene>